<comment type="similarity">
    <text evidence="2">Belongs to the eukaryotic RPA49/POLR1E RNA polymerase subunit family.</text>
</comment>
<feature type="transmembrane region" description="Helical" evidence="6">
    <location>
        <begin position="6"/>
        <end position="25"/>
    </location>
</feature>
<name>W8CBG6_CERCA</name>
<sequence>FTCCLVVVFVIVRVICLGFFFKFIIFPNIKTMKEKAIIEKVFPRKHDTPIPTLLKFQNGQLGAVSKDAIQFCRLTRKRGKESAAKVAMVTANDQIYHGAIDAGEAASLTDTYICVRNKITNKVRIIPIEQATLNNNVYNTLEHKPLPIMTAEHTKAVLLKQFGGRKAARYASNQENNKVNVEVLKNDLDNTVRETDFTSEVVEKPDTEHNFDILRPKFNKDATKLEDIYDVNDIVPAELLERLDQEAKVVYSTTIDKLPIKSEYLCNCIKRIQDSSPTPAGFLNLKLIIYMDCLLNLLKTRVRSIKSVELSGITEKAENDVRTRFSDPHSKPFSRTSHTSEKALCHFIVLALIISENFTVDLNILAQELCVSKVKLIKFAHIVNAMRSAKTDLLTLRLPSKMTALAGGFSRKSKK</sequence>
<keyword evidence="3" id="KW-0240">DNA-directed RNA polymerase</keyword>
<evidence type="ECO:0000256" key="6">
    <source>
        <dbReference type="SAM" id="Phobius"/>
    </source>
</evidence>
<evidence type="ECO:0000256" key="1">
    <source>
        <dbReference type="ARBA" id="ARBA00004604"/>
    </source>
</evidence>
<evidence type="ECO:0000256" key="3">
    <source>
        <dbReference type="ARBA" id="ARBA00022478"/>
    </source>
</evidence>
<keyword evidence="5" id="KW-0539">Nucleus</keyword>
<organism evidence="7">
    <name type="scientific">Ceratitis capitata</name>
    <name type="common">Mediterranean fruit fly</name>
    <name type="synonym">Tephritis capitata</name>
    <dbReference type="NCBI Taxonomy" id="7213"/>
    <lineage>
        <taxon>Eukaryota</taxon>
        <taxon>Metazoa</taxon>
        <taxon>Ecdysozoa</taxon>
        <taxon>Arthropoda</taxon>
        <taxon>Hexapoda</taxon>
        <taxon>Insecta</taxon>
        <taxon>Pterygota</taxon>
        <taxon>Neoptera</taxon>
        <taxon>Endopterygota</taxon>
        <taxon>Diptera</taxon>
        <taxon>Brachycera</taxon>
        <taxon>Muscomorpha</taxon>
        <taxon>Tephritoidea</taxon>
        <taxon>Tephritidae</taxon>
        <taxon>Ceratitis</taxon>
        <taxon>Ceratitis</taxon>
    </lineage>
</organism>
<keyword evidence="6" id="KW-0812">Transmembrane</keyword>
<feature type="non-terminal residue" evidence="7">
    <location>
        <position position="1"/>
    </location>
</feature>
<evidence type="ECO:0000256" key="5">
    <source>
        <dbReference type="ARBA" id="ARBA00023242"/>
    </source>
</evidence>
<dbReference type="PANTHER" id="PTHR14440">
    <property type="entry name" value="DNA-DIRECTED RNA POLYMERASE I SUBUNIT RPA49"/>
    <property type="match status" value="1"/>
</dbReference>
<reference evidence="7" key="1">
    <citation type="submission" date="2013-07" db="EMBL/GenBank/DDBJ databases">
        <authorList>
            <person name="Geib S."/>
        </authorList>
    </citation>
    <scope>NUCLEOTIDE SEQUENCE</scope>
</reference>
<dbReference type="AlphaFoldDB" id="W8CBG6"/>
<dbReference type="Pfam" id="PF06870">
    <property type="entry name" value="RNA_pol_I_A49"/>
    <property type="match status" value="1"/>
</dbReference>
<evidence type="ECO:0000313" key="7">
    <source>
        <dbReference type="EMBL" id="JAC01745.1"/>
    </source>
</evidence>
<evidence type="ECO:0000256" key="2">
    <source>
        <dbReference type="ARBA" id="ARBA00009430"/>
    </source>
</evidence>
<protein>
    <recommendedName>
        <fullName evidence="8">DNA-directed RNA polymerase I subunit RPA49</fullName>
    </recommendedName>
</protein>
<comment type="subcellular location">
    <subcellularLocation>
        <location evidence="1">Nucleus</location>
        <location evidence="1">Nucleolus</location>
    </subcellularLocation>
</comment>
<dbReference type="GO" id="GO:0005730">
    <property type="term" value="C:nucleolus"/>
    <property type="evidence" value="ECO:0007669"/>
    <property type="project" value="UniProtKB-SubCell"/>
</dbReference>
<evidence type="ECO:0008006" key="8">
    <source>
        <dbReference type="Google" id="ProtNLM"/>
    </source>
</evidence>
<evidence type="ECO:0000256" key="4">
    <source>
        <dbReference type="ARBA" id="ARBA00023163"/>
    </source>
</evidence>
<keyword evidence="6" id="KW-1133">Transmembrane helix</keyword>
<dbReference type="GO" id="GO:0006351">
    <property type="term" value="P:DNA-templated transcription"/>
    <property type="evidence" value="ECO:0007669"/>
    <property type="project" value="InterPro"/>
</dbReference>
<dbReference type="OrthoDB" id="277398at2759"/>
<keyword evidence="6" id="KW-0472">Membrane</keyword>
<dbReference type="GO" id="GO:0000428">
    <property type="term" value="C:DNA-directed RNA polymerase complex"/>
    <property type="evidence" value="ECO:0007669"/>
    <property type="project" value="UniProtKB-KW"/>
</dbReference>
<dbReference type="InterPro" id="IPR009668">
    <property type="entry name" value="RNA_pol-assoc_fac_A49-like"/>
</dbReference>
<dbReference type="EMBL" id="GAMC01004811">
    <property type="protein sequence ID" value="JAC01745.1"/>
    <property type="molecule type" value="mRNA"/>
</dbReference>
<reference evidence="7" key="2">
    <citation type="journal article" date="2014" name="BMC Genomics">
        <title>A genomic perspective to assessing quality of mass-reared SIT flies used in Mediterranean fruit fly (Ceratitis capitata) eradication in California.</title>
        <authorList>
            <person name="Calla B."/>
            <person name="Hall B."/>
            <person name="Hou S."/>
            <person name="Geib S.M."/>
        </authorList>
    </citation>
    <scope>NUCLEOTIDE SEQUENCE</scope>
</reference>
<accession>W8CBG6</accession>
<keyword evidence="4" id="KW-0804">Transcription</keyword>
<dbReference type="GO" id="GO:0003677">
    <property type="term" value="F:DNA binding"/>
    <property type="evidence" value="ECO:0007669"/>
    <property type="project" value="InterPro"/>
</dbReference>
<proteinExistence type="evidence at transcript level"/>